<dbReference type="OrthoDB" id="5328005at2"/>
<reference evidence="2 5" key="4">
    <citation type="submission" date="2019-12" db="EMBL/GenBank/DDBJ databases">
        <title>Multi-Generational Helicobacter saguini Isolates.</title>
        <authorList>
            <person name="Mannion A."/>
            <person name="Shen Z."/>
            <person name="Fox J.G."/>
        </authorList>
    </citation>
    <scope>NUCLEOTIDE SEQUENCE [LARGE SCALE GENOMIC DNA]</scope>
    <source>
        <strain evidence="2">16-048</strain>
        <strain evidence="5">16-048 (F4)</strain>
    </source>
</reference>
<gene>
    <name evidence="2" type="ORF">DCO61_07705</name>
    <name evidence="3" type="ORF">LS64_009045</name>
</gene>
<dbReference type="STRING" id="1548018.LS64_05445"/>
<feature type="signal peptide" evidence="1">
    <location>
        <begin position="1"/>
        <end position="24"/>
    </location>
</feature>
<evidence type="ECO:0000313" key="3">
    <source>
        <dbReference type="EMBL" id="TLD93250.1"/>
    </source>
</evidence>
<dbReference type="EMBL" id="JRMP02000015">
    <property type="protein sequence ID" value="TLD93250.1"/>
    <property type="molecule type" value="Genomic_DNA"/>
</dbReference>
<accession>A0A347VNF4</accession>
<dbReference type="EMBL" id="QBIU01000001">
    <property type="protein sequence ID" value="MWV69887.1"/>
    <property type="molecule type" value="Genomic_DNA"/>
</dbReference>
<reference evidence="3" key="3">
    <citation type="submission" date="2018-04" db="EMBL/GenBank/DDBJ databases">
        <authorList>
            <person name="Sheh A."/>
            <person name="Shen Z."/>
            <person name="Mannion A.J."/>
            <person name="Fox J.G."/>
        </authorList>
    </citation>
    <scope>NUCLEOTIDE SEQUENCE</scope>
    <source>
        <strain evidence="3">MIT 97-6194</strain>
    </source>
</reference>
<reference evidence="3 4" key="1">
    <citation type="journal article" date="2014" name="Genome Announc.">
        <title>Draft genome sequences of eight enterohepatic helicobacter species isolated from both laboratory and wild rodents.</title>
        <authorList>
            <person name="Sheh A."/>
            <person name="Shen Z."/>
            <person name="Fox J.G."/>
        </authorList>
    </citation>
    <scope>NUCLEOTIDE SEQUENCE [LARGE SCALE GENOMIC DNA]</scope>
    <source>
        <strain evidence="3 4">MIT 97-6194</strain>
    </source>
</reference>
<dbReference type="Proteomes" id="UP000477070">
    <property type="component" value="Unassembled WGS sequence"/>
</dbReference>
<evidence type="ECO:0000313" key="5">
    <source>
        <dbReference type="Proteomes" id="UP000477070"/>
    </source>
</evidence>
<sequence length="219" mass="23464">MFIKGFSKIILSFVVVGFFSNATAANGNGFFLGLDVGGAIGGLSNSNFNVTTNIDPNLPPKDTLQINAGFGLNVRIGGQGYFNEKNGMRGYLSVGGVFGAPSYAFGDLKATGITAVADFNVDYLHDFVVSETLRFGLYFGVSSGYLMTFYPGGSALIIADRDIPRFRGITAGLNFGFRAVVSNHNQFEFSTKSVITNSVATENIFGFQVFIGANYSYIF</sequence>
<keyword evidence="4" id="KW-1185">Reference proteome</keyword>
<protein>
    <recommendedName>
        <fullName evidence="6">Outer membrane beta-barrel protein</fullName>
    </recommendedName>
</protein>
<evidence type="ECO:0008006" key="6">
    <source>
        <dbReference type="Google" id="ProtNLM"/>
    </source>
</evidence>
<feature type="chain" id="PRO_5036329024" description="Outer membrane beta-barrel protein" evidence="1">
    <location>
        <begin position="25"/>
        <end position="219"/>
    </location>
</feature>
<evidence type="ECO:0000313" key="4">
    <source>
        <dbReference type="Proteomes" id="UP000029714"/>
    </source>
</evidence>
<dbReference type="AlphaFoldDB" id="A0A347VNF4"/>
<dbReference type="RefSeq" id="WP_034571422.1">
    <property type="nucleotide sequence ID" value="NZ_JRMP02000015.1"/>
</dbReference>
<organism evidence="3 4">
    <name type="scientific">Helicobacter saguini</name>
    <dbReference type="NCBI Taxonomy" id="1548018"/>
    <lineage>
        <taxon>Bacteria</taxon>
        <taxon>Pseudomonadati</taxon>
        <taxon>Campylobacterota</taxon>
        <taxon>Epsilonproteobacteria</taxon>
        <taxon>Campylobacterales</taxon>
        <taxon>Helicobacteraceae</taxon>
        <taxon>Helicobacter</taxon>
    </lineage>
</organism>
<dbReference type="Proteomes" id="UP000029714">
    <property type="component" value="Unassembled WGS sequence"/>
</dbReference>
<reference evidence="3 4" key="2">
    <citation type="journal article" date="2016" name="Infect. Immun.">
        <title>Helicobacter saguini, a Novel Helicobacter Isolated from Cotton-Top Tamarins with Ulcerative Colitis, Has Proinflammatory Properties and Induces Typhlocolitis and Dysplasia in Gnotobiotic IL-10-/- Mice.</title>
        <authorList>
            <person name="Shen Z."/>
            <person name="Mannion A."/>
            <person name="Whary M.T."/>
            <person name="Muthupalani S."/>
            <person name="Sheh A."/>
            <person name="Feng Y."/>
            <person name="Gong G."/>
            <person name="Vandamme P."/>
            <person name="Holcombe H.R."/>
            <person name="Paster B.J."/>
            <person name="Fox J.G."/>
        </authorList>
    </citation>
    <scope>NUCLEOTIDE SEQUENCE [LARGE SCALE GENOMIC DNA]</scope>
    <source>
        <strain evidence="3 4">MIT 97-6194</strain>
    </source>
</reference>
<evidence type="ECO:0000313" key="2">
    <source>
        <dbReference type="EMBL" id="MWV69887.1"/>
    </source>
</evidence>
<evidence type="ECO:0000256" key="1">
    <source>
        <dbReference type="SAM" id="SignalP"/>
    </source>
</evidence>
<keyword evidence="1" id="KW-0732">Signal</keyword>
<proteinExistence type="predicted"/>
<name>A0A347VNF4_9HELI</name>
<comment type="caution">
    <text evidence="3">The sequence shown here is derived from an EMBL/GenBank/DDBJ whole genome shotgun (WGS) entry which is preliminary data.</text>
</comment>